<name>A0A813IGD4_POLGL</name>
<evidence type="ECO:0000313" key="3">
    <source>
        <dbReference type="Proteomes" id="UP000626109"/>
    </source>
</evidence>
<keyword evidence="1" id="KW-0732">Signal</keyword>
<protein>
    <submittedName>
        <fullName evidence="2">Uncharacterized protein</fullName>
    </submittedName>
</protein>
<dbReference type="EMBL" id="CAJNNW010007719">
    <property type="protein sequence ID" value="CAE8649464.1"/>
    <property type="molecule type" value="Genomic_DNA"/>
</dbReference>
<feature type="signal peptide" evidence="1">
    <location>
        <begin position="1"/>
        <end position="17"/>
    </location>
</feature>
<dbReference type="AlphaFoldDB" id="A0A813IGD4"/>
<gene>
    <name evidence="2" type="ORF">PGLA2088_LOCUS7443</name>
</gene>
<proteinExistence type="predicted"/>
<evidence type="ECO:0000313" key="2">
    <source>
        <dbReference type="EMBL" id="CAE8649464.1"/>
    </source>
</evidence>
<comment type="caution">
    <text evidence="2">The sequence shown here is derived from an EMBL/GenBank/DDBJ whole genome shotgun (WGS) entry which is preliminary data.</text>
</comment>
<organism evidence="2 3">
    <name type="scientific">Polarella glacialis</name>
    <name type="common">Dinoflagellate</name>
    <dbReference type="NCBI Taxonomy" id="89957"/>
    <lineage>
        <taxon>Eukaryota</taxon>
        <taxon>Sar</taxon>
        <taxon>Alveolata</taxon>
        <taxon>Dinophyceae</taxon>
        <taxon>Suessiales</taxon>
        <taxon>Suessiaceae</taxon>
        <taxon>Polarella</taxon>
    </lineage>
</organism>
<evidence type="ECO:0000256" key="1">
    <source>
        <dbReference type="SAM" id="SignalP"/>
    </source>
</evidence>
<accession>A0A813IGD4</accession>
<reference evidence="2" key="1">
    <citation type="submission" date="2021-02" db="EMBL/GenBank/DDBJ databases">
        <authorList>
            <person name="Dougan E. K."/>
            <person name="Rhodes N."/>
            <person name="Thang M."/>
            <person name="Chan C."/>
        </authorList>
    </citation>
    <scope>NUCLEOTIDE SEQUENCE</scope>
</reference>
<feature type="chain" id="PRO_5032313619" evidence="1">
    <location>
        <begin position="18"/>
        <end position="185"/>
    </location>
</feature>
<sequence>MVFRTLVVASLSLGVSAGSMHLAELCRGHVCDTAKFPMLDYVPGENGEEAKCICRAHPCWDDAGATHSCSKNVETPFLVYSYDLDGKLSCGCNNEPYIVPVYVAKELCPGHHCGDNPEHPILDYNAEEKKCLCRAHPCHDDNGVKHMCPDGKFPLLQYSEDEKEGEVVKKCLCKAKLEAPKSDEL</sequence>
<dbReference type="Proteomes" id="UP000626109">
    <property type="component" value="Unassembled WGS sequence"/>
</dbReference>